<dbReference type="InterPro" id="IPR013083">
    <property type="entry name" value="Znf_RING/FYVE/PHD"/>
</dbReference>
<dbReference type="Pfam" id="PF07177">
    <property type="entry name" value="Neuralized"/>
    <property type="match status" value="1"/>
</dbReference>
<dbReference type="InterPro" id="IPR006573">
    <property type="entry name" value="NHR_dom"/>
</dbReference>
<comment type="caution">
    <text evidence="9">The sequence shown here is derived from an EMBL/GenBank/DDBJ whole genome shotgun (WGS) entry which is preliminary data.</text>
</comment>
<evidence type="ECO:0000259" key="7">
    <source>
        <dbReference type="PROSITE" id="PS51065"/>
    </source>
</evidence>
<dbReference type="PANTHER" id="PTHR12429">
    <property type="entry name" value="NEURALIZED"/>
    <property type="match status" value="1"/>
</dbReference>
<dbReference type="InterPro" id="IPR043136">
    <property type="entry name" value="B30.2/SPRY_sf"/>
</dbReference>
<protein>
    <recommendedName>
        <fullName evidence="11">E3 ubiquitin-protein ligase NEURL3</fullName>
    </recommendedName>
</protein>
<evidence type="ECO:0000256" key="2">
    <source>
        <dbReference type="ARBA" id="ARBA00022737"/>
    </source>
</evidence>
<dbReference type="PROSITE" id="PS51379">
    <property type="entry name" value="4FE4S_FER_2"/>
    <property type="match status" value="1"/>
</dbReference>
<organism evidence="9 10">
    <name type="scientific">Tachysurus vachellii</name>
    <name type="common">Darkbarbel catfish</name>
    <name type="synonym">Pelteobagrus vachellii</name>
    <dbReference type="NCBI Taxonomy" id="175792"/>
    <lineage>
        <taxon>Eukaryota</taxon>
        <taxon>Metazoa</taxon>
        <taxon>Chordata</taxon>
        <taxon>Craniata</taxon>
        <taxon>Vertebrata</taxon>
        <taxon>Euteleostomi</taxon>
        <taxon>Actinopterygii</taxon>
        <taxon>Neopterygii</taxon>
        <taxon>Teleostei</taxon>
        <taxon>Ostariophysi</taxon>
        <taxon>Siluriformes</taxon>
        <taxon>Bagridae</taxon>
        <taxon>Tachysurus</taxon>
    </lineage>
</organism>
<dbReference type="InterPro" id="IPR001841">
    <property type="entry name" value="Znf_RING"/>
</dbReference>
<accession>A0AA88SLH5</accession>
<evidence type="ECO:0008006" key="11">
    <source>
        <dbReference type="Google" id="ProtNLM"/>
    </source>
</evidence>
<proteinExistence type="predicted"/>
<sequence>MLHSLRIGKSVIVKKITKMTRKDKVTLPPCTCGNNCLGPLTFHPEVKGQNIKLSAGDRRATRDLRSFRHGVTFSNRPLLVGEKVRMRVERSVAGWHGALRVGFTTVPPELAPMQSLAIPELTDLPGFWATPVPVNYCFPRTELTCCVTHNGYLRIQTDYGFDKREKMVQLDTSKPIWAMIDVYGQTSAVLLLGSEKKTVFSRRRSCHVPEIRATEGNCGYDKIPEGILWREMNRKSVELTPPFFQHIEDVRLHDLNDEESCVVCYSETACVLLDCGHSCLCSQCATRVIKDFGRCPLCRKCIRKCPLC</sequence>
<evidence type="ECO:0000313" key="10">
    <source>
        <dbReference type="Proteomes" id="UP001187315"/>
    </source>
</evidence>
<keyword evidence="3 5" id="KW-0863">Zinc-finger</keyword>
<dbReference type="Gene3D" id="2.60.120.920">
    <property type="match status" value="1"/>
</dbReference>
<dbReference type="PANTHER" id="PTHR12429:SF36">
    <property type="entry name" value="E3 UBIQUITIN-PROTEIN LIGASE NEURL3"/>
    <property type="match status" value="1"/>
</dbReference>
<dbReference type="Proteomes" id="UP001187315">
    <property type="component" value="Unassembled WGS sequence"/>
</dbReference>
<dbReference type="GO" id="GO:0008270">
    <property type="term" value="F:zinc ion binding"/>
    <property type="evidence" value="ECO:0007669"/>
    <property type="project" value="UniProtKB-KW"/>
</dbReference>
<dbReference type="SMART" id="SM00588">
    <property type="entry name" value="NEUZ"/>
    <property type="match status" value="1"/>
</dbReference>
<gene>
    <name evidence="9" type="ORF">Q7C36_012330</name>
</gene>
<dbReference type="Pfam" id="PF13920">
    <property type="entry name" value="zf-C3HC4_3"/>
    <property type="match status" value="1"/>
</dbReference>
<feature type="domain" description="4Fe-4S ferredoxin-type" evidence="8">
    <location>
        <begin position="286"/>
        <end position="308"/>
    </location>
</feature>
<dbReference type="PROSITE" id="PS51065">
    <property type="entry name" value="NHR"/>
    <property type="match status" value="1"/>
</dbReference>
<reference evidence="9" key="1">
    <citation type="submission" date="2023-08" db="EMBL/GenBank/DDBJ databases">
        <title>Pelteobagrus vachellii genome.</title>
        <authorList>
            <person name="Liu H."/>
        </authorList>
    </citation>
    <scope>NUCLEOTIDE SEQUENCE</scope>
    <source>
        <strain evidence="9">PRFRI_2022a</strain>
        <tissue evidence="9">Muscle</tissue>
    </source>
</reference>
<keyword evidence="4" id="KW-0862">Zinc</keyword>
<dbReference type="SMART" id="SM00184">
    <property type="entry name" value="RING"/>
    <property type="match status" value="1"/>
</dbReference>
<dbReference type="PROSITE" id="PS50089">
    <property type="entry name" value="ZF_RING_2"/>
    <property type="match status" value="1"/>
</dbReference>
<evidence type="ECO:0000256" key="5">
    <source>
        <dbReference type="PROSITE-ProRule" id="PRU00175"/>
    </source>
</evidence>
<feature type="domain" description="RING-type" evidence="6">
    <location>
        <begin position="261"/>
        <end position="299"/>
    </location>
</feature>
<dbReference type="InterPro" id="IPR037962">
    <property type="entry name" value="Neuralized"/>
</dbReference>
<evidence type="ECO:0000256" key="4">
    <source>
        <dbReference type="ARBA" id="ARBA00022833"/>
    </source>
</evidence>
<evidence type="ECO:0000259" key="6">
    <source>
        <dbReference type="PROSITE" id="PS50089"/>
    </source>
</evidence>
<dbReference type="FunFam" id="2.60.120.920:FF:000005">
    <property type="entry name" value="Putative E3 ubiquitin-protein ligase NEURL1B"/>
    <property type="match status" value="1"/>
</dbReference>
<evidence type="ECO:0000313" key="9">
    <source>
        <dbReference type="EMBL" id="KAK2840751.1"/>
    </source>
</evidence>
<name>A0AA88SLH5_TACVA</name>
<dbReference type="Gene3D" id="3.30.40.10">
    <property type="entry name" value="Zinc/RING finger domain, C3HC4 (zinc finger)"/>
    <property type="match status" value="1"/>
</dbReference>
<dbReference type="GO" id="GO:0070086">
    <property type="term" value="P:ubiquitin-dependent endocytosis"/>
    <property type="evidence" value="ECO:0007669"/>
    <property type="project" value="TreeGrafter"/>
</dbReference>
<dbReference type="EMBL" id="JAVHJS010000012">
    <property type="protein sequence ID" value="KAK2840751.1"/>
    <property type="molecule type" value="Genomic_DNA"/>
</dbReference>
<evidence type="ECO:0000256" key="1">
    <source>
        <dbReference type="ARBA" id="ARBA00022723"/>
    </source>
</evidence>
<keyword evidence="10" id="KW-1185">Reference proteome</keyword>
<evidence type="ECO:0000256" key="3">
    <source>
        <dbReference type="ARBA" id="ARBA00022771"/>
    </source>
</evidence>
<evidence type="ECO:0000259" key="8">
    <source>
        <dbReference type="PROSITE" id="PS51379"/>
    </source>
</evidence>
<dbReference type="AlphaFoldDB" id="A0AA88SLH5"/>
<keyword evidence="1" id="KW-0479">Metal-binding</keyword>
<keyword evidence="2" id="KW-0677">Repeat</keyword>
<dbReference type="InterPro" id="IPR017896">
    <property type="entry name" value="4Fe4S_Fe-S-bd"/>
</dbReference>
<dbReference type="GO" id="GO:0005769">
    <property type="term" value="C:early endosome"/>
    <property type="evidence" value="ECO:0007669"/>
    <property type="project" value="TreeGrafter"/>
</dbReference>
<dbReference type="GO" id="GO:0061630">
    <property type="term" value="F:ubiquitin protein ligase activity"/>
    <property type="evidence" value="ECO:0007669"/>
    <property type="project" value="TreeGrafter"/>
</dbReference>
<feature type="domain" description="NHR" evidence="7">
    <location>
        <begin position="39"/>
        <end position="194"/>
    </location>
</feature>